<comment type="caution">
    <text evidence="1">The sequence shown here is derived from an EMBL/GenBank/DDBJ whole genome shotgun (WGS) entry which is preliminary data.</text>
</comment>
<proteinExistence type="predicted"/>
<dbReference type="EMBL" id="SRYA01000063">
    <property type="protein sequence ID" value="TGY91269.1"/>
    <property type="molecule type" value="Genomic_DNA"/>
</dbReference>
<sequence length="206" mass="23442">MKKTIHTGMILAVLAIVLLGCRQYKSHVMTEEIAGKIIRFHIRANSDGEVDQELKLKVRDAIGACMQPMLFGVTDIEKSRQIIKDSLPEIEETARQVIAAEGFAYSVKADLAVVDFPQKTYGNYTFPAGTYEALEVVIGAGKGHNWWCVMYPNLCFFNSVYEVVDEEAEKSLERALTKEEYQSLMENKDYEVKFALLDWMKEKLKD</sequence>
<organism evidence="1 2">
    <name type="scientific">Petralouisia muris</name>
    <dbReference type="NCBI Taxonomy" id="3032872"/>
    <lineage>
        <taxon>Bacteria</taxon>
        <taxon>Bacillati</taxon>
        <taxon>Bacillota</taxon>
        <taxon>Clostridia</taxon>
        <taxon>Lachnospirales</taxon>
        <taxon>Lachnospiraceae</taxon>
        <taxon>Petralouisia</taxon>
    </lineage>
</organism>
<name>A0AC61RQN3_9FIRM</name>
<evidence type="ECO:0000313" key="2">
    <source>
        <dbReference type="Proteomes" id="UP000304953"/>
    </source>
</evidence>
<keyword evidence="2" id="KW-1185">Reference proteome</keyword>
<evidence type="ECO:0000313" key="1">
    <source>
        <dbReference type="EMBL" id="TGY91269.1"/>
    </source>
</evidence>
<protein>
    <submittedName>
        <fullName evidence="1">Stage II sporulation protein R</fullName>
    </submittedName>
</protein>
<dbReference type="Proteomes" id="UP000304953">
    <property type="component" value="Unassembled WGS sequence"/>
</dbReference>
<gene>
    <name evidence="1" type="primary">spoIIR</name>
    <name evidence="1" type="ORF">E5329_21885</name>
</gene>
<accession>A0AC61RQN3</accession>
<reference evidence="1" key="1">
    <citation type="submission" date="2019-04" db="EMBL/GenBank/DDBJ databases">
        <title>Microbes associate with the intestines of laboratory mice.</title>
        <authorList>
            <person name="Navarre W."/>
            <person name="Wong E."/>
            <person name="Huang K."/>
            <person name="Tropini C."/>
            <person name="Ng K."/>
            <person name="Yu B."/>
        </authorList>
    </citation>
    <scope>NUCLEOTIDE SEQUENCE</scope>
    <source>
        <strain evidence="1">NM01_1-7b</strain>
    </source>
</reference>